<dbReference type="OrthoDB" id="9790412at2"/>
<evidence type="ECO:0000313" key="6">
    <source>
        <dbReference type="EMBL" id="SKC69272.1"/>
    </source>
</evidence>
<dbReference type="InterPro" id="IPR010982">
    <property type="entry name" value="Lambda_DNA-bd_dom_sf"/>
</dbReference>
<dbReference type="SMART" id="SM00354">
    <property type="entry name" value="HTH_LACI"/>
    <property type="match status" value="1"/>
</dbReference>
<dbReference type="Gene3D" id="1.10.260.40">
    <property type="entry name" value="lambda repressor-like DNA-binding domains"/>
    <property type="match status" value="1"/>
</dbReference>
<dbReference type="InterPro" id="IPR046335">
    <property type="entry name" value="LacI/GalR-like_sensor"/>
</dbReference>
<gene>
    <name evidence="6" type="ORF">SAMN06309945_2777</name>
</gene>
<sequence length="330" mass="36118">MNFRVTQRDIAKLAGVSQTVVSFVLNERDENLARVPEATRARVLRIIQETGYVADPIARRLKQMGNRMIGVYTYEALFPADREDFFYPFLAGIEEEAQRLDHDLLLLTSGRATGSNLGLSAGVTRLRLADCCILLGQNMPSQELQFLMGSGFPFVSIGRRNDVGGPVPYVAADYENAVGGLVERARGLGHERFVYLGHGTGPESYVDRAAGFDTHVGQAGTHVAPEGDPHEWIRAIEAARATVVFVEQDDFLHRLVAALDERGLAVPEVFSLVSLSGSIDAPDGLTGFRLPRREMGRLAVDMLSSPADHPRQSRLSCELVEGRTLARVAS</sequence>
<dbReference type="STRING" id="123320.SAMN06309945_2777"/>
<accession>A0A1T5KZL3</accession>
<reference evidence="6 7" key="1">
    <citation type="submission" date="2017-02" db="EMBL/GenBank/DDBJ databases">
        <authorList>
            <person name="Peterson S.W."/>
        </authorList>
    </citation>
    <scope>NUCLEOTIDE SEQUENCE [LARGE SCALE GENOMIC DNA]</scope>
    <source>
        <strain evidence="6 7">VKM Ac-2059</strain>
    </source>
</reference>
<keyword evidence="1" id="KW-0678">Repressor</keyword>
<dbReference type="CDD" id="cd01392">
    <property type="entry name" value="HTH_LacI"/>
    <property type="match status" value="1"/>
</dbReference>
<evidence type="ECO:0000256" key="3">
    <source>
        <dbReference type="ARBA" id="ARBA00023125"/>
    </source>
</evidence>
<proteinExistence type="predicted"/>
<dbReference type="PANTHER" id="PTHR30146:SF148">
    <property type="entry name" value="HTH-TYPE TRANSCRIPTIONAL REPRESSOR PURR-RELATED"/>
    <property type="match status" value="1"/>
</dbReference>
<dbReference type="GO" id="GO:0003700">
    <property type="term" value="F:DNA-binding transcription factor activity"/>
    <property type="evidence" value="ECO:0007669"/>
    <property type="project" value="TreeGrafter"/>
</dbReference>
<dbReference type="EMBL" id="FUZP01000003">
    <property type="protein sequence ID" value="SKC69272.1"/>
    <property type="molecule type" value="Genomic_DNA"/>
</dbReference>
<dbReference type="PROSITE" id="PS50932">
    <property type="entry name" value="HTH_LACI_2"/>
    <property type="match status" value="1"/>
</dbReference>
<keyword evidence="7" id="KW-1185">Reference proteome</keyword>
<dbReference type="SUPFAM" id="SSF47413">
    <property type="entry name" value="lambda repressor-like DNA-binding domains"/>
    <property type="match status" value="1"/>
</dbReference>
<dbReference type="InterPro" id="IPR000843">
    <property type="entry name" value="HTH_LacI"/>
</dbReference>
<keyword evidence="3" id="KW-0238">DNA-binding</keyword>
<feature type="domain" description="HTH lacI-type" evidence="5">
    <location>
        <begin position="5"/>
        <end position="63"/>
    </location>
</feature>
<dbReference type="CDD" id="cd06267">
    <property type="entry name" value="PBP1_LacI_sugar_binding-like"/>
    <property type="match status" value="1"/>
</dbReference>
<dbReference type="PANTHER" id="PTHR30146">
    <property type="entry name" value="LACI-RELATED TRANSCRIPTIONAL REPRESSOR"/>
    <property type="match status" value="1"/>
</dbReference>
<evidence type="ECO:0000256" key="1">
    <source>
        <dbReference type="ARBA" id="ARBA00022491"/>
    </source>
</evidence>
<evidence type="ECO:0000259" key="5">
    <source>
        <dbReference type="PROSITE" id="PS50932"/>
    </source>
</evidence>
<protein>
    <submittedName>
        <fullName evidence="6">Transcriptional regulator, LacI family</fullName>
    </submittedName>
</protein>
<name>A0A1T5KZL3_9MICO</name>
<dbReference type="InterPro" id="IPR028082">
    <property type="entry name" value="Peripla_BP_I"/>
</dbReference>
<dbReference type="Pfam" id="PF13377">
    <property type="entry name" value="Peripla_BP_3"/>
    <property type="match status" value="1"/>
</dbReference>
<dbReference type="Pfam" id="PF00356">
    <property type="entry name" value="LacI"/>
    <property type="match status" value="1"/>
</dbReference>
<dbReference type="AlphaFoldDB" id="A0A1T5KZL3"/>
<keyword evidence="2" id="KW-0805">Transcription regulation</keyword>
<evidence type="ECO:0000313" key="7">
    <source>
        <dbReference type="Proteomes" id="UP000190857"/>
    </source>
</evidence>
<evidence type="ECO:0000256" key="4">
    <source>
        <dbReference type="ARBA" id="ARBA00023163"/>
    </source>
</evidence>
<dbReference type="Gene3D" id="3.40.50.2300">
    <property type="match status" value="2"/>
</dbReference>
<dbReference type="RefSeq" id="WP_079728780.1">
    <property type="nucleotide sequence ID" value="NZ_FUZP01000003.1"/>
</dbReference>
<evidence type="ECO:0000256" key="2">
    <source>
        <dbReference type="ARBA" id="ARBA00023015"/>
    </source>
</evidence>
<dbReference type="Proteomes" id="UP000190857">
    <property type="component" value="Unassembled WGS sequence"/>
</dbReference>
<keyword evidence="4" id="KW-0804">Transcription</keyword>
<dbReference type="GO" id="GO:0000976">
    <property type="term" value="F:transcription cis-regulatory region binding"/>
    <property type="evidence" value="ECO:0007669"/>
    <property type="project" value="TreeGrafter"/>
</dbReference>
<dbReference type="SUPFAM" id="SSF53822">
    <property type="entry name" value="Periplasmic binding protein-like I"/>
    <property type="match status" value="1"/>
</dbReference>
<organism evidence="6 7">
    <name type="scientific">Okibacterium fritillariae</name>
    <dbReference type="NCBI Taxonomy" id="123320"/>
    <lineage>
        <taxon>Bacteria</taxon>
        <taxon>Bacillati</taxon>
        <taxon>Actinomycetota</taxon>
        <taxon>Actinomycetes</taxon>
        <taxon>Micrococcales</taxon>
        <taxon>Microbacteriaceae</taxon>
        <taxon>Okibacterium</taxon>
    </lineage>
</organism>